<feature type="region of interest" description="Disordered" evidence="7">
    <location>
        <begin position="1"/>
        <end position="21"/>
    </location>
</feature>
<comment type="similarity">
    <text evidence="6">Belongs to the histone H1/H5 family.</text>
</comment>
<dbReference type="Proteomes" id="UP001186944">
    <property type="component" value="Unassembled WGS sequence"/>
</dbReference>
<accession>A0AA89C5E0</accession>
<comment type="subcellular location">
    <subcellularLocation>
        <location evidence="2">Chromosome</location>
    </subcellularLocation>
    <subcellularLocation>
        <location evidence="1 6">Nucleus</location>
    </subcellularLocation>
</comment>
<dbReference type="InterPro" id="IPR005819">
    <property type="entry name" value="H1/H5"/>
</dbReference>
<dbReference type="GO" id="GO:0000786">
    <property type="term" value="C:nucleosome"/>
    <property type="evidence" value="ECO:0007669"/>
    <property type="project" value="InterPro"/>
</dbReference>
<evidence type="ECO:0000259" key="8">
    <source>
        <dbReference type="PROSITE" id="PS51504"/>
    </source>
</evidence>
<dbReference type="CDD" id="cd00073">
    <property type="entry name" value="H15"/>
    <property type="match status" value="1"/>
</dbReference>
<dbReference type="GO" id="GO:0006334">
    <property type="term" value="P:nucleosome assembly"/>
    <property type="evidence" value="ECO:0007669"/>
    <property type="project" value="InterPro"/>
</dbReference>
<evidence type="ECO:0000313" key="10">
    <source>
        <dbReference type="Proteomes" id="UP001186944"/>
    </source>
</evidence>
<dbReference type="SMART" id="SM00526">
    <property type="entry name" value="H15"/>
    <property type="match status" value="1"/>
</dbReference>
<keyword evidence="5 6" id="KW-0539">Nucleus</keyword>
<protein>
    <recommendedName>
        <fullName evidence="8">H15 domain-containing protein</fullName>
    </recommendedName>
</protein>
<dbReference type="Pfam" id="PF00538">
    <property type="entry name" value="Linker_histone"/>
    <property type="match status" value="1"/>
</dbReference>
<dbReference type="Gene3D" id="1.10.10.10">
    <property type="entry name" value="Winged helix-like DNA-binding domain superfamily/Winged helix DNA-binding domain"/>
    <property type="match status" value="1"/>
</dbReference>
<reference evidence="9" key="1">
    <citation type="submission" date="2019-08" db="EMBL/GenBank/DDBJ databases">
        <title>The improved chromosome-level genome for the pearl oyster Pinctada fucata martensii using PacBio sequencing and Hi-C.</title>
        <authorList>
            <person name="Zheng Z."/>
        </authorList>
    </citation>
    <scope>NUCLEOTIDE SEQUENCE</scope>
    <source>
        <strain evidence="9">ZZ-2019</strain>
        <tissue evidence="9">Adductor muscle</tissue>
    </source>
</reference>
<evidence type="ECO:0000256" key="6">
    <source>
        <dbReference type="RuleBase" id="RU003894"/>
    </source>
</evidence>
<dbReference type="FunFam" id="1.10.10.10:FF:000140">
    <property type="entry name" value="Histone H1.0"/>
    <property type="match status" value="1"/>
</dbReference>
<keyword evidence="10" id="KW-1185">Reference proteome</keyword>
<name>A0AA89C5E0_PINIB</name>
<dbReference type="GO" id="GO:0003690">
    <property type="term" value="F:double-stranded DNA binding"/>
    <property type="evidence" value="ECO:0007669"/>
    <property type="project" value="TreeGrafter"/>
</dbReference>
<feature type="compositionally biased region" description="Basic and acidic residues" evidence="7">
    <location>
        <begin position="94"/>
        <end position="103"/>
    </location>
</feature>
<dbReference type="EMBL" id="VSWD01000005">
    <property type="protein sequence ID" value="KAK3101789.1"/>
    <property type="molecule type" value="Genomic_DNA"/>
</dbReference>
<gene>
    <name evidence="9" type="ORF">FSP39_006362</name>
</gene>
<feature type="compositionally biased region" description="Basic residues" evidence="7">
    <location>
        <begin position="139"/>
        <end position="185"/>
    </location>
</feature>
<evidence type="ECO:0000256" key="7">
    <source>
        <dbReference type="SAM" id="MobiDB-lite"/>
    </source>
</evidence>
<evidence type="ECO:0000256" key="5">
    <source>
        <dbReference type="ARBA" id="ARBA00023242"/>
    </source>
</evidence>
<comment type="caution">
    <text evidence="9">The sequence shown here is derived from an EMBL/GenBank/DDBJ whole genome shotgun (WGS) entry which is preliminary data.</text>
</comment>
<feature type="domain" description="H15" evidence="8">
    <location>
        <begin position="20"/>
        <end position="96"/>
    </location>
</feature>
<dbReference type="PRINTS" id="PR00624">
    <property type="entry name" value="HISTONEH5"/>
</dbReference>
<evidence type="ECO:0000313" key="9">
    <source>
        <dbReference type="EMBL" id="KAK3101789.1"/>
    </source>
</evidence>
<dbReference type="PANTHER" id="PTHR11467:SF36">
    <property type="entry name" value="HISTONE 24-RELATED"/>
    <property type="match status" value="1"/>
</dbReference>
<dbReference type="GO" id="GO:0030527">
    <property type="term" value="F:structural constituent of chromatin"/>
    <property type="evidence" value="ECO:0007669"/>
    <property type="project" value="InterPro"/>
</dbReference>
<keyword evidence="4 6" id="KW-0238">DNA-binding</keyword>
<proteinExistence type="inferred from homology"/>
<dbReference type="AlphaFoldDB" id="A0AA89C5E0"/>
<keyword evidence="3 6" id="KW-0158">Chromosome</keyword>
<dbReference type="GO" id="GO:0030261">
    <property type="term" value="P:chromosome condensation"/>
    <property type="evidence" value="ECO:0007669"/>
    <property type="project" value="TreeGrafter"/>
</dbReference>
<dbReference type="GO" id="GO:0045910">
    <property type="term" value="P:negative regulation of DNA recombination"/>
    <property type="evidence" value="ECO:0007669"/>
    <property type="project" value="TreeGrafter"/>
</dbReference>
<dbReference type="GO" id="GO:0031492">
    <property type="term" value="F:nucleosomal DNA binding"/>
    <property type="evidence" value="ECO:0007669"/>
    <property type="project" value="TreeGrafter"/>
</dbReference>
<dbReference type="SUPFAM" id="SSF46785">
    <property type="entry name" value="Winged helix' DNA-binding domain"/>
    <property type="match status" value="1"/>
</dbReference>
<dbReference type="PANTHER" id="PTHR11467">
    <property type="entry name" value="HISTONE H1"/>
    <property type="match status" value="1"/>
</dbReference>
<dbReference type="PROSITE" id="PS51504">
    <property type="entry name" value="H15"/>
    <property type="match status" value="1"/>
</dbReference>
<evidence type="ECO:0000256" key="4">
    <source>
        <dbReference type="ARBA" id="ARBA00023125"/>
    </source>
</evidence>
<feature type="compositionally biased region" description="Basic residues" evidence="7">
    <location>
        <begin position="104"/>
        <end position="129"/>
    </location>
</feature>
<evidence type="ECO:0000256" key="2">
    <source>
        <dbReference type="ARBA" id="ARBA00004286"/>
    </source>
</evidence>
<feature type="region of interest" description="Disordered" evidence="7">
    <location>
        <begin position="78"/>
        <end position="185"/>
    </location>
</feature>
<evidence type="ECO:0000256" key="1">
    <source>
        <dbReference type="ARBA" id="ARBA00004123"/>
    </source>
</evidence>
<dbReference type="GO" id="GO:0005634">
    <property type="term" value="C:nucleus"/>
    <property type="evidence" value="ECO:0007669"/>
    <property type="project" value="UniProtKB-SubCell"/>
</dbReference>
<evidence type="ECO:0000256" key="3">
    <source>
        <dbReference type="ARBA" id="ARBA00022454"/>
    </source>
</evidence>
<dbReference type="InterPro" id="IPR036388">
    <property type="entry name" value="WH-like_DNA-bd_sf"/>
</dbReference>
<organism evidence="9 10">
    <name type="scientific">Pinctada imbricata</name>
    <name type="common">Atlantic pearl-oyster</name>
    <name type="synonym">Pinctada martensii</name>
    <dbReference type="NCBI Taxonomy" id="66713"/>
    <lineage>
        <taxon>Eukaryota</taxon>
        <taxon>Metazoa</taxon>
        <taxon>Spiralia</taxon>
        <taxon>Lophotrochozoa</taxon>
        <taxon>Mollusca</taxon>
        <taxon>Bivalvia</taxon>
        <taxon>Autobranchia</taxon>
        <taxon>Pteriomorphia</taxon>
        <taxon>Pterioida</taxon>
        <taxon>Pterioidea</taxon>
        <taxon>Pteriidae</taxon>
        <taxon>Pinctada</taxon>
    </lineage>
</organism>
<dbReference type="InterPro" id="IPR005818">
    <property type="entry name" value="Histone_H1/H5_H15"/>
</dbReference>
<dbReference type="InterPro" id="IPR036390">
    <property type="entry name" value="WH_DNA-bd_sf"/>
</dbReference>
<sequence>MTSTTTPKKAKATKPKTPAAHPKYIDMVKAAIGSLKERTGSSKQAILKYIIANYKVGDNVTSVNSHLRTALKSGVAKGFLKQTKGTGASGSFKLGEKPKAEKKPKAKKVTKPKAAKPKKAAAKPKKAAAPKKEGADKKKVAKPKKAKTPKKAAKKSPKKVTKPKAAKPKTATKAKKAKTPKKAAK</sequence>